<gene>
    <name evidence="2" type="ORF">BT67DRAFT_52855</name>
</gene>
<proteinExistence type="predicted"/>
<name>A0AAN6ZCS8_9PEZI</name>
<protein>
    <submittedName>
        <fullName evidence="2">Uncharacterized protein</fullName>
    </submittedName>
</protein>
<organism evidence="2 3">
    <name type="scientific">Trichocladium antarcticum</name>
    <dbReference type="NCBI Taxonomy" id="1450529"/>
    <lineage>
        <taxon>Eukaryota</taxon>
        <taxon>Fungi</taxon>
        <taxon>Dikarya</taxon>
        <taxon>Ascomycota</taxon>
        <taxon>Pezizomycotina</taxon>
        <taxon>Sordariomycetes</taxon>
        <taxon>Sordariomycetidae</taxon>
        <taxon>Sordariales</taxon>
        <taxon>Chaetomiaceae</taxon>
        <taxon>Trichocladium</taxon>
    </lineage>
</organism>
<evidence type="ECO:0000313" key="2">
    <source>
        <dbReference type="EMBL" id="KAK4133522.1"/>
    </source>
</evidence>
<dbReference type="EMBL" id="MU853412">
    <property type="protein sequence ID" value="KAK4133522.1"/>
    <property type="molecule type" value="Genomic_DNA"/>
</dbReference>
<evidence type="ECO:0000256" key="1">
    <source>
        <dbReference type="SAM" id="MobiDB-lite"/>
    </source>
</evidence>
<dbReference type="Proteomes" id="UP001304895">
    <property type="component" value="Unassembled WGS sequence"/>
</dbReference>
<reference evidence="2" key="1">
    <citation type="journal article" date="2023" name="Mol. Phylogenet. Evol.">
        <title>Genome-scale phylogeny and comparative genomics of the fungal order Sordariales.</title>
        <authorList>
            <person name="Hensen N."/>
            <person name="Bonometti L."/>
            <person name="Westerberg I."/>
            <person name="Brannstrom I.O."/>
            <person name="Guillou S."/>
            <person name="Cros-Aarteil S."/>
            <person name="Calhoun S."/>
            <person name="Haridas S."/>
            <person name="Kuo A."/>
            <person name="Mondo S."/>
            <person name="Pangilinan J."/>
            <person name="Riley R."/>
            <person name="LaButti K."/>
            <person name="Andreopoulos B."/>
            <person name="Lipzen A."/>
            <person name="Chen C."/>
            <person name="Yan M."/>
            <person name="Daum C."/>
            <person name="Ng V."/>
            <person name="Clum A."/>
            <person name="Steindorff A."/>
            <person name="Ohm R.A."/>
            <person name="Martin F."/>
            <person name="Silar P."/>
            <person name="Natvig D.O."/>
            <person name="Lalanne C."/>
            <person name="Gautier V."/>
            <person name="Ament-Velasquez S.L."/>
            <person name="Kruys A."/>
            <person name="Hutchinson M.I."/>
            <person name="Powell A.J."/>
            <person name="Barry K."/>
            <person name="Miller A.N."/>
            <person name="Grigoriev I.V."/>
            <person name="Debuchy R."/>
            <person name="Gladieux P."/>
            <person name="Hiltunen Thoren M."/>
            <person name="Johannesson H."/>
        </authorList>
    </citation>
    <scope>NUCLEOTIDE SEQUENCE</scope>
    <source>
        <strain evidence="2">CBS 123565</strain>
    </source>
</reference>
<sequence length="125" mass="13933">MSCHVCSYFTPSESASTLRRARPRCPTGGPIGTQLNRQTCPDRYARTVGNKAPPARRQDSVRNLRDRPVQDRPGLQNSARSWDGGSAFFEILPPPQPVFTSVSRGGTQTQRMGFWNNRAKELEKG</sequence>
<dbReference type="AlphaFoldDB" id="A0AAN6ZCS8"/>
<feature type="region of interest" description="Disordered" evidence="1">
    <location>
        <begin position="45"/>
        <end position="82"/>
    </location>
</feature>
<accession>A0AAN6ZCS8</accession>
<reference evidence="2" key="2">
    <citation type="submission" date="2023-05" db="EMBL/GenBank/DDBJ databases">
        <authorList>
            <consortium name="Lawrence Berkeley National Laboratory"/>
            <person name="Steindorff A."/>
            <person name="Hensen N."/>
            <person name="Bonometti L."/>
            <person name="Westerberg I."/>
            <person name="Brannstrom I.O."/>
            <person name="Guillou S."/>
            <person name="Cros-Aarteil S."/>
            <person name="Calhoun S."/>
            <person name="Haridas S."/>
            <person name="Kuo A."/>
            <person name="Mondo S."/>
            <person name="Pangilinan J."/>
            <person name="Riley R."/>
            <person name="Labutti K."/>
            <person name="Andreopoulos B."/>
            <person name="Lipzen A."/>
            <person name="Chen C."/>
            <person name="Yanf M."/>
            <person name="Daum C."/>
            <person name="Ng V."/>
            <person name="Clum A."/>
            <person name="Ohm R."/>
            <person name="Martin F."/>
            <person name="Silar P."/>
            <person name="Natvig D."/>
            <person name="Lalanne C."/>
            <person name="Gautier V."/>
            <person name="Ament-Velasquez S.L."/>
            <person name="Kruys A."/>
            <person name="Hutchinson M.I."/>
            <person name="Powell A.J."/>
            <person name="Barry K."/>
            <person name="Miller A.N."/>
            <person name="Grigoriev I.V."/>
            <person name="Debuchy R."/>
            <person name="Gladieux P."/>
            <person name="Thoren M.H."/>
            <person name="Johannesson H."/>
        </authorList>
    </citation>
    <scope>NUCLEOTIDE SEQUENCE</scope>
    <source>
        <strain evidence="2">CBS 123565</strain>
    </source>
</reference>
<keyword evidence="3" id="KW-1185">Reference proteome</keyword>
<feature type="compositionally biased region" description="Basic and acidic residues" evidence="1">
    <location>
        <begin position="56"/>
        <end position="70"/>
    </location>
</feature>
<evidence type="ECO:0000313" key="3">
    <source>
        <dbReference type="Proteomes" id="UP001304895"/>
    </source>
</evidence>
<comment type="caution">
    <text evidence="2">The sequence shown here is derived from an EMBL/GenBank/DDBJ whole genome shotgun (WGS) entry which is preliminary data.</text>
</comment>